<keyword evidence="9" id="KW-1185">Reference proteome</keyword>
<accession>A0A5K8AC88</accession>
<dbReference type="PROSITE" id="PS52016">
    <property type="entry name" value="TONB_DEPENDENT_REC_3"/>
    <property type="match status" value="1"/>
</dbReference>
<evidence type="ECO:0000256" key="6">
    <source>
        <dbReference type="ARBA" id="ARBA00023237"/>
    </source>
</evidence>
<comment type="subcellular location">
    <subcellularLocation>
        <location evidence="1 7">Cell outer membrane</location>
        <topology evidence="1 7">Multi-pass membrane protein</topology>
    </subcellularLocation>
</comment>
<name>A0A5K8AC88_9BACT</name>
<keyword evidence="2 7" id="KW-0813">Transport</keyword>
<dbReference type="Proteomes" id="UP000422108">
    <property type="component" value="Chromosome"/>
</dbReference>
<sequence>MRVSEFVSYDNDDDRDPYASDAFNDYTDSFVVDAQITVKPSKKLSLTLSVDNLFDEEYYEYYKAPGQTILGTINLSL</sequence>
<dbReference type="EMBL" id="AP021879">
    <property type="protein sequence ID" value="BBO89560.1"/>
    <property type="molecule type" value="Genomic_DNA"/>
</dbReference>
<keyword evidence="5 7" id="KW-0472">Membrane</keyword>
<dbReference type="InterPro" id="IPR039426">
    <property type="entry name" value="TonB-dep_rcpt-like"/>
</dbReference>
<evidence type="ECO:0000256" key="7">
    <source>
        <dbReference type="PROSITE-ProRule" id="PRU01360"/>
    </source>
</evidence>
<keyword evidence="3 7" id="KW-1134">Transmembrane beta strand</keyword>
<protein>
    <submittedName>
        <fullName evidence="8">Uncharacterized protein</fullName>
    </submittedName>
</protein>
<evidence type="ECO:0000256" key="2">
    <source>
        <dbReference type="ARBA" id="ARBA00022448"/>
    </source>
</evidence>
<dbReference type="InterPro" id="IPR036942">
    <property type="entry name" value="Beta-barrel_TonB_sf"/>
</dbReference>
<evidence type="ECO:0000313" key="8">
    <source>
        <dbReference type="EMBL" id="BBO89560.1"/>
    </source>
</evidence>
<dbReference type="AlphaFoldDB" id="A0A5K8AC88"/>
<evidence type="ECO:0000256" key="1">
    <source>
        <dbReference type="ARBA" id="ARBA00004571"/>
    </source>
</evidence>
<organism evidence="8 9">
    <name type="scientific">Desulfosarcina ovata subsp. ovata</name>
    <dbReference type="NCBI Taxonomy" id="2752305"/>
    <lineage>
        <taxon>Bacteria</taxon>
        <taxon>Pseudomonadati</taxon>
        <taxon>Thermodesulfobacteriota</taxon>
        <taxon>Desulfobacteria</taxon>
        <taxon>Desulfobacterales</taxon>
        <taxon>Desulfosarcinaceae</taxon>
        <taxon>Desulfosarcina</taxon>
    </lineage>
</organism>
<evidence type="ECO:0000256" key="4">
    <source>
        <dbReference type="ARBA" id="ARBA00022692"/>
    </source>
</evidence>
<comment type="similarity">
    <text evidence="7">Belongs to the TonB-dependent receptor family.</text>
</comment>
<proteinExistence type="inferred from homology"/>
<keyword evidence="4 7" id="KW-0812">Transmembrane</keyword>
<dbReference type="SUPFAM" id="SSF56935">
    <property type="entry name" value="Porins"/>
    <property type="match status" value="1"/>
</dbReference>
<dbReference type="RefSeq" id="WP_155310737.1">
    <property type="nucleotide sequence ID" value="NZ_AP021879.1"/>
</dbReference>
<evidence type="ECO:0000256" key="5">
    <source>
        <dbReference type="ARBA" id="ARBA00023136"/>
    </source>
</evidence>
<reference evidence="8 9" key="1">
    <citation type="submission" date="2019-11" db="EMBL/GenBank/DDBJ databases">
        <title>Comparative genomics of hydrocarbon-degrading Desulfosarcina strains.</title>
        <authorList>
            <person name="Watanabe M."/>
            <person name="Kojima H."/>
            <person name="Fukui M."/>
        </authorList>
    </citation>
    <scope>NUCLEOTIDE SEQUENCE [LARGE SCALE GENOMIC DNA]</scope>
    <source>
        <strain evidence="9">oXyS1</strain>
    </source>
</reference>
<evidence type="ECO:0000313" key="9">
    <source>
        <dbReference type="Proteomes" id="UP000422108"/>
    </source>
</evidence>
<gene>
    <name evidence="8" type="ORF">DSCOOX_27400</name>
</gene>
<keyword evidence="6 7" id="KW-0998">Cell outer membrane</keyword>
<dbReference type="GO" id="GO:0009279">
    <property type="term" value="C:cell outer membrane"/>
    <property type="evidence" value="ECO:0007669"/>
    <property type="project" value="UniProtKB-SubCell"/>
</dbReference>
<dbReference type="Gene3D" id="2.40.170.20">
    <property type="entry name" value="TonB-dependent receptor, beta-barrel domain"/>
    <property type="match status" value="1"/>
</dbReference>
<evidence type="ECO:0000256" key="3">
    <source>
        <dbReference type="ARBA" id="ARBA00022452"/>
    </source>
</evidence>